<dbReference type="InterPro" id="IPR050704">
    <property type="entry name" value="Peptidase_C85-like"/>
</dbReference>
<evidence type="ECO:0000259" key="3">
    <source>
        <dbReference type="PROSITE" id="PS50802"/>
    </source>
</evidence>
<reference evidence="4" key="1">
    <citation type="journal article" date="2021" name="Proc. Natl. Acad. Sci. U.S.A.">
        <title>Three genomes in the algal genus Volvox reveal the fate of a haploid sex-determining region after a transition to homothallism.</title>
        <authorList>
            <person name="Yamamoto K."/>
            <person name="Hamaji T."/>
            <person name="Kawai-Toyooka H."/>
            <person name="Matsuzaki R."/>
            <person name="Takahashi F."/>
            <person name="Nishimura Y."/>
            <person name="Kawachi M."/>
            <person name="Noguchi H."/>
            <person name="Minakuchi Y."/>
            <person name="Umen J.G."/>
            <person name="Toyoda A."/>
            <person name="Nozaki H."/>
        </authorList>
    </citation>
    <scope>NUCLEOTIDE SEQUENCE</scope>
    <source>
        <strain evidence="4">NIES-3780</strain>
    </source>
</reference>
<feature type="region of interest" description="Disordered" evidence="2">
    <location>
        <begin position="433"/>
        <end position="455"/>
    </location>
</feature>
<evidence type="ECO:0000313" key="5">
    <source>
        <dbReference type="Proteomes" id="UP000747399"/>
    </source>
</evidence>
<accession>A0A8J4AWJ0</accession>
<dbReference type="GO" id="GO:0016579">
    <property type="term" value="P:protein deubiquitination"/>
    <property type="evidence" value="ECO:0007669"/>
    <property type="project" value="TreeGrafter"/>
</dbReference>
<feature type="region of interest" description="Disordered" evidence="2">
    <location>
        <begin position="70"/>
        <end position="109"/>
    </location>
</feature>
<evidence type="ECO:0000256" key="1">
    <source>
        <dbReference type="ARBA" id="ARBA00010407"/>
    </source>
</evidence>
<dbReference type="EMBL" id="BNCO01000005">
    <property type="protein sequence ID" value="GIL48472.1"/>
    <property type="molecule type" value="Genomic_DNA"/>
</dbReference>
<dbReference type="AlphaFoldDB" id="A0A8J4AWJ0"/>
<feature type="domain" description="OTU" evidence="3">
    <location>
        <begin position="260"/>
        <end position="384"/>
    </location>
</feature>
<feature type="compositionally biased region" description="Basic and acidic residues" evidence="2">
    <location>
        <begin position="477"/>
        <end position="492"/>
    </location>
</feature>
<dbReference type="InterPro" id="IPR003323">
    <property type="entry name" value="OTU_dom"/>
</dbReference>
<protein>
    <recommendedName>
        <fullName evidence="3">OTU domain-containing protein</fullName>
    </recommendedName>
</protein>
<dbReference type="PANTHER" id="PTHR12419:SF11">
    <property type="entry name" value="OTU DOMAIN-CONTAINING PROTEIN DDB_G0284757"/>
    <property type="match status" value="1"/>
</dbReference>
<dbReference type="GO" id="GO:0004843">
    <property type="term" value="F:cysteine-type deubiquitinase activity"/>
    <property type="evidence" value="ECO:0007669"/>
    <property type="project" value="TreeGrafter"/>
</dbReference>
<gene>
    <name evidence="4" type="ORF">Vafri_4989</name>
</gene>
<feature type="region of interest" description="Disordered" evidence="2">
    <location>
        <begin position="469"/>
        <end position="519"/>
    </location>
</feature>
<dbReference type="SUPFAM" id="SSF54001">
    <property type="entry name" value="Cysteine proteinases"/>
    <property type="match status" value="1"/>
</dbReference>
<feature type="region of interest" description="Disordered" evidence="2">
    <location>
        <begin position="138"/>
        <end position="196"/>
    </location>
</feature>
<comment type="caution">
    <text evidence="4">The sequence shown here is derived from an EMBL/GenBank/DDBJ whole genome shotgun (WGS) entry which is preliminary data.</text>
</comment>
<proteinExistence type="inferred from homology"/>
<dbReference type="Pfam" id="PF02338">
    <property type="entry name" value="OTU"/>
    <property type="match status" value="1"/>
</dbReference>
<comment type="similarity">
    <text evidence="1">Belongs to the peptidase C85 family.</text>
</comment>
<keyword evidence="5" id="KW-1185">Reference proteome</keyword>
<feature type="compositionally biased region" description="Polar residues" evidence="2">
    <location>
        <begin position="175"/>
        <end position="184"/>
    </location>
</feature>
<dbReference type="CDD" id="cd22751">
    <property type="entry name" value="OTU_plant_OTU9-like"/>
    <property type="match status" value="1"/>
</dbReference>
<dbReference type="PANTHER" id="PTHR12419">
    <property type="entry name" value="OTU DOMAIN CONTAINING PROTEIN"/>
    <property type="match status" value="1"/>
</dbReference>
<name>A0A8J4AWJ0_9CHLO</name>
<evidence type="ECO:0000313" key="4">
    <source>
        <dbReference type="EMBL" id="GIL48472.1"/>
    </source>
</evidence>
<dbReference type="InterPro" id="IPR038765">
    <property type="entry name" value="Papain-like_cys_pep_sf"/>
</dbReference>
<evidence type="ECO:0000256" key="2">
    <source>
        <dbReference type="SAM" id="MobiDB-lite"/>
    </source>
</evidence>
<sequence>MDFAINLCLRPKAVEVVTVSNDVTPPVVPEDSTLRGRAAELHHQLSHMKIPIVAPRDQLIINLDFDNLGAQSGSPRTPQTPGRNPTAAFTSHEPHRANAASSCATLRSPASPAPNFNLSGVSAAAVAVGPGVLAGLSSGAAGAAGTKEKEKEEAGGGGGGRGSGFIRPAGGSRRASISSTNGSAASGPLEVGGGGRGSWIEGPYTRGFVRVKSVRAPEGLSWTHSRKCLEVLLTAERSTRSSGYLSHEQRLRDRLDRLNLEMVVVAGDGNCQFRSVSNELYGTQEHHAAIRHQAVSHILAQRDAFEAFLGEEFEQYIQQMERSGTWGDELTLRAVCDSFGLTVHVVTSEEDHWYLTYEPENRKLNREIFLTYIAPIHYNSIRRRSSLKTMALTMSRSFRKVGLGVHSVGVEGAANSAPASPLGTAISPAADVVTGGSSSGQRGAGNEESGFTGHGGRCSVVAVTGNGNSNGSSYSVRPEHLRLPPPSNDRDGGGGPGRSGSREVGEGGGATQFDCRAAR</sequence>
<dbReference type="Gene3D" id="3.90.70.80">
    <property type="match status" value="1"/>
</dbReference>
<organism evidence="4 5">
    <name type="scientific">Volvox africanus</name>
    <dbReference type="NCBI Taxonomy" id="51714"/>
    <lineage>
        <taxon>Eukaryota</taxon>
        <taxon>Viridiplantae</taxon>
        <taxon>Chlorophyta</taxon>
        <taxon>core chlorophytes</taxon>
        <taxon>Chlorophyceae</taxon>
        <taxon>CS clade</taxon>
        <taxon>Chlamydomonadales</taxon>
        <taxon>Volvocaceae</taxon>
        <taxon>Volvox</taxon>
    </lineage>
</organism>
<dbReference type="PROSITE" id="PS50802">
    <property type="entry name" value="OTU"/>
    <property type="match status" value="1"/>
</dbReference>
<dbReference type="Proteomes" id="UP000747399">
    <property type="component" value="Unassembled WGS sequence"/>
</dbReference>
<feature type="compositionally biased region" description="Polar residues" evidence="2">
    <location>
        <begin position="70"/>
        <end position="89"/>
    </location>
</feature>